<gene>
    <name evidence="4" type="ORF">JOF53_002854</name>
</gene>
<feature type="transmembrane region" description="Helical" evidence="2">
    <location>
        <begin position="168"/>
        <end position="190"/>
    </location>
</feature>
<sequence length="200" mass="20445">MYGRILLAGIATGIAGSILIAPAALAGNDVYAAIGIQDKGELRPGQHVRVMASCHNEKTGKSEITHRTVTSSALVAGPLEGESPASVDARIKPNAKPGKHTLSFECRGRTVTGSFELLPAKRRPGTTPRKAAVAQEAGDQVRVKPKGAPETGGGATAAPDTLGQNLDWLSVGGAAVGGGLALAAGAVVFVNRRRQRLGSR</sequence>
<dbReference type="Proteomes" id="UP001519363">
    <property type="component" value="Unassembled WGS sequence"/>
</dbReference>
<evidence type="ECO:0008006" key="6">
    <source>
        <dbReference type="Google" id="ProtNLM"/>
    </source>
</evidence>
<keyword evidence="3" id="KW-0732">Signal</keyword>
<evidence type="ECO:0000313" key="5">
    <source>
        <dbReference type="Proteomes" id="UP001519363"/>
    </source>
</evidence>
<evidence type="ECO:0000256" key="3">
    <source>
        <dbReference type="SAM" id="SignalP"/>
    </source>
</evidence>
<feature type="signal peptide" evidence="3">
    <location>
        <begin position="1"/>
        <end position="26"/>
    </location>
</feature>
<evidence type="ECO:0000256" key="2">
    <source>
        <dbReference type="SAM" id="Phobius"/>
    </source>
</evidence>
<dbReference type="EMBL" id="JAGIOO010000001">
    <property type="protein sequence ID" value="MBP2473982.1"/>
    <property type="molecule type" value="Genomic_DNA"/>
</dbReference>
<proteinExistence type="predicted"/>
<keyword evidence="2" id="KW-0812">Transmembrane</keyword>
<protein>
    <recommendedName>
        <fullName evidence="6">Sortase</fullName>
    </recommendedName>
</protein>
<evidence type="ECO:0000313" key="4">
    <source>
        <dbReference type="EMBL" id="MBP2473982.1"/>
    </source>
</evidence>
<reference evidence="4 5" key="1">
    <citation type="submission" date="2021-03" db="EMBL/GenBank/DDBJ databases">
        <title>Sequencing the genomes of 1000 actinobacteria strains.</title>
        <authorList>
            <person name="Klenk H.-P."/>
        </authorList>
    </citation>
    <scope>NUCLEOTIDE SEQUENCE [LARGE SCALE GENOMIC DNA]</scope>
    <source>
        <strain evidence="4 5">DSM 44580</strain>
    </source>
</reference>
<feature type="chain" id="PRO_5047290745" description="Sortase" evidence="3">
    <location>
        <begin position="27"/>
        <end position="200"/>
    </location>
</feature>
<comment type="caution">
    <text evidence="4">The sequence shown here is derived from an EMBL/GenBank/DDBJ whole genome shotgun (WGS) entry which is preliminary data.</text>
</comment>
<keyword evidence="5" id="KW-1185">Reference proteome</keyword>
<organism evidence="4 5">
    <name type="scientific">Crossiella equi</name>
    <dbReference type="NCBI Taxonomy" id="130796"/>
    <lineage>
        <taxon>Bacteria</taxon>
        <taxon>Bacillati</taxon>
        <taxon>Actinomycetota</taxon>
        <taxon>Actinomycetes</taxon>
        <taxon>Pseudonocardiales</taxon>
        <taxon>Pseudonocardiaceae</taxon>
        <taxon>Crossiella</taxon>
    </lineage>
</organism>
<name>A0ABS5ACF2_9PSEU</name>
<evidence type="ECO:0000256" key="1">
    <source>
        <dbReference type="SAM" id="MobiDB-lite"/>
    </source>
</evidence>
<keyword evidence="2" id="KW-1133">Transmembrane helix</keyword>
<dbReference type="RefSeq" id="WP_086789846.1">
    <property type="nucleotide sequence ID" value="NZ_JAGIOO010000001.1"/>
</dbReference>
<feature type="region of interest" description="Disordered" evidence="1">
    <location>
        <begin position="121"/>
        <end position="160"/>
    </location>
</feature>
<accession>A0ABS5ACF2</accession>
<keyword evidence="2" id="KW-0472">Membrane</keyword>